<dbReference type="InterPro" id="IPR035437">
    <property type="entry name" value="SNase_OB-fold_sf"/>
</dbReference>
<evidence type="ECO:0000259" key="2">
    <source>
        <dbReference type="PROSITE" id="PS50830"/>
    </source>
</evidence>
<evidence type="ECO:0000313" key="4">
    <source>
        <dbReference type="Proteomes" id="UP001623660"/>
    </source>
</evidence>
<feature type="domain" description="TNase-like" evidence="2">
    <location>
        <begin position="50"/>
        <end position="190"/>
    </location>
</feature>
<reference evidence="3 4" key="1">
    <citation type="submission" date="2024-11" db="EMBL/GenBank/DDBJ databases">
        <authorList>
            <person name="Heng Y.C."/>
            <person name="Lim A.C.H."/>
            <person name="Lee J.K.Y."/>
            <person name="Kittelmann S."/>
        </authorList>
    </citation>
    <scope>NUCLEOTIDE SEQUENCE [LARGE SCALE GENOMIC DNA]</scope>
    <source>
        <strain evidence="3 4">WILCCON 0269</strain>
    </source>
</reference>
<feature type="transmembrane region" description="Helical" evidence="1">
    <location>
        <begin position="7"/>
        <end position="25"/>
    </location>
</feature>
<comment type="caution">
    <text evidence="3">The sequence shown here is derived from an EMBL/GenBank/DDBJ whole genome shotgun (WGS) entry which is preliminary data.</text>
</comment>
<dbReference type="PROSITE" id="PS50830">
    <property type="entry name" value="TNASE_3"/>
    <property type="match status" value="1"/>
</dbReference>
<protein>
    <submittedName>
        <fullName evidence="3">Thermonuclease family protein</fullName>
    </submittedName>
</protein>
<dbReference type="Gene3D" id="2.40.50.90">
    <property type="match status" value="1"/>
</dbReference>
<keyword evidence="1" id="KW-1133">Transmembrane helix</keyword>
<dbReference type="SMART" id="SM00318">
    <property type="entry name" value="SNc"/>
    <property type="match status" value="1"/>
</dbReference>
<keyword evidence="1" id="KW-0472">Membrane</keyword>
<dbReference type="EMBL" id="JBJHZX010000030">
    <property type="protein sequence ID" value="MFL0197415.1"/>
    <property type="molecule type" value="Genomic_DNA"/>
</dbReference>
<sequence length="201" mass="22584">MKKLFNKLPFLLAVFILLILGIWYFSSNSNKTALQGNTIAATDISQSPVKLQEATVTKGVDGDVVCVKFEDGKQAKVRFIGINAPESTTKHEKYGEEAFNYTKSQLVGKTVYLEKDTSNTDSYGRLLRYVWLSPPIQINEAEVRNKMFNAILASEGYAEQMTVSPNVRYANYFKTFCEEARVSSKGLWEINPKGTTKGDRL</sequence>
<dbReference type="Pfam" id="PF00565">
    <property type="entry name" value="SNase"/>
    <property type="match status" value="1"/>
</dbReference>
<dbReference type="InterPro" id="IPR016071">
    <property type="entry name" value="Staphylococal_nuclease_OB-fold"/>
</dbReference>
<dbReference type="Proteomes" id="UP001623660">
    <property type="component" value="Unassembled WGS sequence"/>
</dbReference>
<keyword evidence="4" id="KW-1185">Reference proteome</keyword>
<organism evidence="3 4">
    <name type="scientific">Candidatus Clostridium eludens</name>
    <dbReference type="NCBI Taxonomy" id="3381663"/>
    <lineage>
        <taxon>Bacteria</taxon>
        <taxon>Bacillati</taxon>
        <taxon>Bacillota</taxon>
        <taxon>Clostridia</taxon>
        <taxon>Eubacteriales</taxon>
        <taxon>Clostridiaceae</taxon>
        <taxon>Clostridium</taxon>
    </lineage>
</organism>
<name>A0ABW8SRX7_9CLOT</name>
<proteinExistence type="predicted"/>
<gene>
    <name evidence="3" type="ORF">ACJDU8_17870</name>
</gene>
<dbReference type="SUPFAM" id="SSF50199">
    <property type="entry name" value="Staphylococcal nuclease"/>
    <property type="match status" value="1"/>
</dbReference>
<evidence type="ECO:0000256" key="1">
    <source>
        <dbReference type="SAM" id="Phobius"/>
    </source>
</evidence>
<keyword evidence="1" id="KW-0812">Transmembrane</keyword>
<evidence type="ECO:0000313" key="3">
    <source>
        <dbReference type="EMBL" id="MFL0197415.1"/>
    </source>
</evidence>
<dbReference type="RefSeq" id="WP_406793521.1">
    <property type="nucleotide sequence ID" value="NZ_JBJHZX010000030.1"/>
</dbReference>
<accession>A0ABW8SRX7</accession>